<dbReference type="InterPro" id="IPR054289">
    <property type="entry name" value="DUF7025"/>
</dbReference>
<feature type="compositionally biased region" description="Pro residues" evidence="1">
    <location>
        <begin position="396"/>
        <end position="420"/>
    </location>
</feature>
<reference evidence="3" key="1">
    <citation type="journal article" date="2023" name="Mol. Phylogenet. Evol.">
        <title>Genome-scale phylogeny and comparative genomics of the fungal order Sordariales.</title>
        <authorList>
            <person name="Hensen N."/>
            <person name="Bonometti L."/>
            <person name="Westerberg I."/>
            <person name="Brannstrom I.O."/>
            <person name="Guillou S."/>
            <person name="Cros-Aarteil S."/>
            <person name="Calhoun S."/>
            <person name="Haridas S."/>
            <person name="Kuo A."/>
            <person name="Mondo S."/>
            <person name="Pangilinan J."/>
            <person name="Riley R."/>
            <person name="LaButti K."/>
            <person name="Andreopoulos B."/>
            <person name="Lipzen A."/>
            <person name="Chen C."/>
            <person name="Yan M."/>
            <person name="Daum C."/>
            <person name="Ng V."/>
            <person name="Clum A."/>
            <person name="Steindorff A."/>
            <person name="Ohm R.A."/>
            <person name="Martin F."/>
            <person name="Silar P."/>
            <person name="Natvig D.O."/>
            <person name="Lalanne C."/>
            <person name="Gautier V."/>
            <person name="Ament-Velasquez S.L."/>
            <person name="Kruys A."/>
            <person name="Hutchinson M.I."/>
            <person name="Powell A.J."/>
            <person name="Barry K."/>
            <person name="Miller A.N."/>
            <person name="Grigoriev I.V."/>
            <person name="Debuchy R."/>
            <person name="Gladieux P."/>
            <person name="Hiltunen Thoren M."/>
            <person name="Johannesson H."/>
        </authorList>
    </citation>
    <scope>NUCLEOTIDE SEQUENCE</scope>
    <source>
        <strain evidence="3">PSN309</strain>
    </source>
</reference>
<comment type="caution">
    <text evidence="3">The sequence shown here is derived from an EMBL/GenBank/DDBJ whole genome shotgun (WGS) entry which is preliminary data.</text>
</comment>
<name>A0AAN6WQ84_9PEZI</name>
<dbReference type="InterPro" id="IPR027417">
    <property type="entry name" value="P-loop_NTPase"/>
</dbReference>
<dbReference type="GO" id="GO:0016887">
    <property type="term" value="F:ATP hydrolysis activity"/>
    <property type="evidence" value="ECO:0007669"/>
    <property type="project" value="InterPro"/>
</dbReference>
<feature type="compositionally biased region" description="Basic and acidic residues" evidence="1">
    <location>
        <begin position="307"/>
        <end position="319"/>
    </location>
</feature>
<sequence>MSVSEDLKDDDFSIIERLADAIRIEDKVHHNTEDRQRLVQDLFEGPRKCQCCVNWVHEKPVEVEVVPVAPEPEDTTHPLIIRHRVLPTAVKGKTRLEIHSIEIRHPEVREVLYKVFKGFDHIVPKVRYLVFRAPFRQFFWRWDKFEAAIAEQDNEVIKEILVQLRSIVRTELAEAFAVSEELTSHGIINFKYLWTIFPPGELVYETADRSISGQFHIVTSISTPEQEHSHRYGINCLYTDWNASYFGSRSIKLDVNGFFGTRKIEHLSVKPAKYLSDLEETRQKCLARGRKFCEYKGLHYKAYRAADEGDRDDGADSKSKTTRIMLDTVGHPQRPRYGLAPLVDLKRLPCYTSLISQAPVEQEPPGGHLPLEEDENPEGGRGFPNDGTRRRTAPMHPRPSRYPPPPPAPASDFEPSPPRGPVIRRPRASRRIRVADSDSDSSSESDDDDTEGELTELQLLICSSSVLGYDFKDKAWRNFDVERIVDIEENPEPFDSLVLPDGYKDLILSFVENQLKDGEQFDDVINGKGGGLVMLLAGSSGVGKTLTAESVAEKMKAPLVKIDLEPFMKDQSTRSNDRDYESDDEANQDDLGAVFSRAARWNAVLLIDECDMYLGKRSSEDAHSERNKLVARFLRELEYYPSLLFLTTNRETALDPAIYSRIHLTINYPALDEKSRMAIWKTFLERGDSECTVTAEELKILSEVETNGRRIKNITKTAKMMARRKGRGICFDDLRHVLRITEGLTIDAPPAADP</sequence>
<evidence type="ECO:0000313" key="3">
    <source>
        <dbReference type="EMBL" id="KAK4184397.1"/>
    </source>
</evidence>
<dbReference type="EMBL" id="MU864491">
    <property type="protein sequence ID" value="KAK4184397.1"/>
    <property type="molecule type" value="Genomic_DNA"/>
</dbReference>
<reference evidence="3" key="2">
    <citation type="submission" date="2023-05" db="EMBL/GenBank/DDBJ databases">
        <authorList>
            <consortium name="Lawrence Berkeley National Laboratory"/>
            <person name="Steindorff A."/>
            <person name="Hensen N."/>
            <person name="Bonometti L."/>
            <person name="Westerberg I."/>
            <person name="Brannstrom I.O."/>
            <person name="Guillou S."/>
            <person name="Cros-Aarteil S."/>
            <person name="Calhoun S."/>
            <person name="Haridas S."/>
            <person name="Kuo A."/>
            <person name="Mondo S."/>
            <person name="Pangilinan J."/>
            <person name="Riley R."/>
            <person name="Labutti K."/>
            <person name="Andreopoulos B."/>
            <person name="Lipzen A."/>
            <person name="Chen C."/>
            <person name="Yanf M."/>
            <person name="Daum C."/>
            <person name="Ng V."/>
            <person name="Clum A."/>
            <person name="Ohm R."/>
            <person name="Martin F."/>
            <person name="Silar P."/>
            <person name="Natvig D."/>
            <person name="Lalanne C."/>
            <person name="Gautier V."/>
            <person name="Ament-Velasquez S.L."/>
            <person name="Kruys A."/>
            <person name="Hutchinson M.I."/>
            <person name="Powell A.J."/>
            <person name="Barry K."/>
            <person name="Miller A.N."/>
            <person name="Grigoriev I.V."/>
            <person name="Debuchy R."/>
            <person name="Gladieux P."/>
            <person name="Thoren M.H."/>
            <person name="Johannesson H."/>
        </authorList>
    </citation>
    <scope>NUCLEOTIDE SEQUENCE</scope>
    <source>
        <strain evidence="3">PSN309</strain>
    </source>
</reference>
<dbReference type="PANTHER" id="PTHR46411:SF3">
    <property type="entry name" value="AAA+ ATPASE DOMAIN-CONTAINING PROTEIN"/>
    <property type="match status" value="1"/>
</dbReference>
<dbReference type="Pfam" id="PF00004">
    <property type="entry name" value="AAA"/>
    <property type="match status" value="1"/>
</dbReference>
<dbReference type="AlphaFoldDB" id="A0AAN6WQ84"/>
<feature type="region of interest" description="Disordered" evidence="1">
    <location>
        <begin position="360"/>
        <end position="452"/>
    </location>
</feature>
<feature type="domain" description="AAA+ ATPase" evidence="2">
    <location>
        <begin position="530"/>
        <end position="672"/>
    </location>
</feature>
<proteinExistence type="predicted"/>
<feature type="region of interest" description="Disordered" evidence="1">
    <location>
        <begin position="307"/>
        <end position="337"/>
    </location>
</feature>
<dbReference type="GO" id="GO:0005524">
    <property type="term" value="F:ATP binding"/>
    <property type="evidence" value="ECO:0007669"/>
    <property type="project" value="InterPro"/>
</dbReference>
<accession>A0AAN6WQ84</accession>
<dbReference type="Gene3D" id="3.40.50.300">
    <property type="entry name" value="P-loop containing nucleotide triphosphate hydrolases"/>
    <property type="match status" value="1"/>
</dbReference>
<dbReference type="Pfam" id="PF22942">
    <property type="entry name" value="DUF7025"/>
    <property type="match status" value="1"/>
</dbReference>
<keyword evidence="4" id="KW-1185">Reference proteome</keyword>
<dbReference type="InterPro" id="IPR003959">
    <property type="entry name" value="ATPase_AAA_core"/>
</dbReference>
<feature type="compositionally biased region" description="Acidic residues" evidence="1">
    <location>
        <begin position="437"/>
        <end position="452"/>
    </location>
</feature>
<dbReference type="CDD" id="cd19481">
    <property type="entry name" value="RecA-like_protease"/>
    <property type="match status" value="1"/>
</dbReference>
<dbReference type="SUPFAM" id="SSF52540">
    <property type="entry name" value="P-loop containing nucleoside triphosphate hydrolases"/>
    <property type="match status" value="1"/>
</dbReference>
<protein>
    <submittedName>
        <fullName evidence="3">Nucleotidase</fullName>
    </submittedName>
</protein>
<evidence type="ECO:0000256" key="1">
    <source>
        <dbReference type="SAM" id="MobiDB-lite"/>
    </source>
</evidence>
<dbReference type="InterPro" id="IPR003593">
    <property type="entry name" value="AAA+_ATPase"/>
</dbReference>
<evidence type="ECO:0000259" key="2">
    <source>
        <dbReference type="SMART" id="SM00382"/>
    </source>
</evidence>
<evidence type="ECO:0000313" key="4">
    <source>
        <dbReference type="Proteomes" id="UP001302126"/>
    </source>
</evidence>
<feature type="compositionally biased region" description="Basic residues" evidence="1">
    <location>
        <begin position="422"/>
        <end position="432"/>
    </location>
</feature>
<dbReference type="SMART" id="SM00382">
    <property type="entry name" value="AAA"/>
    <property type="match status" value="1"/>
</dbReference>
<organism evidence="3 4">
    <name type="scientific">Podospora australis</name>
    <dbReference type="NCBI Taxonomy" id="1536484"/>
    <lineage>
        <taxon>Eukaryota</taxon>
        <taxon>Fungi</taxon>
        <taxon>Dikarya</taxon>
        <taxon>Ascomycota</taxon>
        <taxon>Pezizomycotina</taxon>
        <taxon>Sordariomycetes</taxon>
        <taxon>Sordariomycetidae</taxon>
        <taxon>Sordariales</taxon>
        <taxon>Podosporaceae</taxon>
        <taxon>Podospora</taxon>
    </lineage>
</organism>
<gene>
    <name evidence="3" type="ORF">QBC35DRAFT_455330</name>
</gene>
<dbReference type="PANTHER" id="PTHR46411">
    <property type="entry name" value="FAMILY ATPASE, PUTATIVE-RELATED"/>
    <property type="match status" value="1"/>
</dbReference>
<dbReference type="Proteomes" id="UP001302126">
    <property type="component" value="Unassembled WGS sequence"/>
</dbReference>